<dbReference type="Pfam" id="PF07715">
    <property type="entry name" value="Plug"/>
    <property type="match status" value="1"/>
</dbReference>
<keyword evidence="4" id="KW-0798">TonB box</keyword>
<dbReference type="SUPFAM" id="SSF56935">
    <property type="entry name" value="Porins"/>
    <property type="match status" value="1"/>
</dbReference>
<feature type="region of interest" description="Disordered" evidence="5">
    <location>
        <begin position="36"/>
        <end position="63"/>
    </location>
</feature>
<evidence type="ECO:0000256" key="2">
    <source>
        <dbReference type="ARBA" id="ARBA00023136"/>
    </source>
</evidence>
<reference evidence="8 9" key="1">
    <citation type="submission" date="2018-01" db="EMBL/GenBank/DDBJ databases">
        <title>Draft Genome Sequence of Komagataeibacter maltaceti LMG 1529, a Vinegar Producing Acetic Acid Bacterium Isolated from Malt Vinegar Brewery Acetifiers.</title>
        <authorList>
            <person name="Zhang Q."/>
            <person name="Hollensteiner J."/>
            <person name="Poehlein A."/>
            <person name="Daniel R."/>
        </authorList>
    </citation>
    <scope>NUCLEOTIDE SEQUENCE [LARGE SCALE GENOMIC DNA]</scope>
    <source>
        <strain evidence="8 9">LMG 1529</strain>
    </source>
</reference>
<keyword evidence="9" id="KW-1185">Reference proteome</keyword>
<evidence type="ECO:0008006" key="10">
    <source>
        <dbReference type="Google" id="ProtNLM"/>
    </source>
</evidence>
<feature type="domain" description="TonB-dependent receptor plug" evidence="7">
    <location>
        <begin position="100"/>
        <end position="200"/>
    </location>
</feature>
<dbReference type="Pfam" id="PF00593">
    <property type="entry name" value="TonB_dep_Rec_b-barrel"/>
    <property type="match status" value="1"/>
</dbReference>
<evidence type="ECO:0000256" key="3">
    <source>
        <dbReference type="ARBA" id="ARBA00023237"/>
    </source>
</evidence>
<gene>
    <name evidence="8" type="ORF">KMAL_14150</name>
</gene>
<feature type="region of interest" description="Disordered" evidence="5">
    <location>
        <begin position="88"/>
        <end position="107"/>
    </location>
</feature>
<dbReference type="InterPro" id="IPR000531">
    <property type="entry name" value="Beta-barrel_TonB"/>
</dbReference>
<comment type="similarity">
    <text evidence="4">Belongs to the TonB-dependent receptor family.</text>
</comment>
<evidence type="ECO:0000313" key="8">
    <source>
        <dbReference type="EMBL" id="POF62915.1"/>
    </source>
</evidence>
<comment type="caution">
    <text evidence="8">The sequence shown here is derived from an EMBL/GenBank/DDBJ whole genome shotgun (WGS) entry which is preliminary data.</text>
</comment>
<dbReference type="Proteomes" id="UP000237344">
    <property type="component" value="Unassembled WGS sequence"/>
</dbReference>
<evidence type="ECO:0000313" key="9">
    <source>
        <dbReference type="Proteomes" id="UP000237344"/>
    </source>
</evidence>
<evidence type="ECO:0000259" key="7">
    <source>
        <dbReference type="Pfam" id="PF07715"/>
    </source>
</evidence>
<dbReference type="GO" id="GO:0009279">
    <property type="term" value="C:cell outer membrane"/>
    <property type="evidence" value="ECO:0007669"/>
    <property type="project" value="UniProtKB-SubCell"/>
</dbReference>
<dbReference type="InterPro" id="IPR037066">
    <property type="entry name" value="Plug_dom_sf"/>
</dbReference>
<name>A0A2S3W207_9PROT</name>
<dbReference type="Gene3D" id="2.40.170.20">
    <property type="entry name" value="TonB-dependent receptor, beta-barrel domain"/>
    <property type="match status" value="1"/>
</dbReference>
<organism evidence="8 9">
    <name type="scientific">Novacetimonas maltaceti</name>
    <dbReference type="NCBI Taxonomy" id="1203393"/>
    <lineage>
        <taxon>Bacteria</taxon>
        <taxon>Pseudomonadati</taxon>
        <taxon>Pseudomonadota</taxon>
        <taxon>Alphaproteobacteria</taxon>
        <taxon>Acetobacterales</taxon>
        <taxon>Acetobacteraceae</taxon>
        <taxon>Novacetimonas</taxon>
    </lineage>
</organism>
<evidence type="ECO:0000256" key="5">
    <source>
        <dbReference type="SAM" id="MobiDB-lite"/>
    </source>
</evidence>
<dbReference type="InterPro" id="IPR036942">
    <property type="entry name" value="Beta-barrel_TonB_sf"/>
</dbReference>
<evidence type="ECO:0000256" key="1">
    <source>
        <dbReference type="ARBA" id="ARBA00004442"/>
    </source>
</evidence>
<keyword evidence="2 4" id="KW-0472">Membrane</keyword>
<sequence>MHRLSVNHRHLLFLGAAVLVNGQGMCAAFAQGAPATTRQQARPSRVTASAHEPNGTPHRTEGQAGVQAHQAAPEKINVVRRVTPNGVTGTTPGGGLMPRQSDPFSKSGVTRDYIASQSPTTNALNLVRNTPGVIVATADPTGATDRMSVSIRGMNQNELGYELEGMNPSDVLYYNPTSSGWADTENLASITVTPGSPDIMAPTYSAVGGLISAKLRDPARRMGGYLDLTYGGNDLKREFARFDTGEIGHSGVRSYVSFSDTTATNWRGPGGLNRWHLDFKAAKDWGEGNHISAFMSYNDVAEDLYTYPTMEQWNTMKWDYNYSRTYTGKNTNYYKFHQYEWRHARAGVNMKFNLGHNLTLTATPYIFDVDGVLNGGSTLTQTGEHLGTESAGTLQFPAGTPASTVAESVDHFTESTFGLNTGLDWKAGHNDLQVGYWYSYVNYTEDPSYTIPDAAGNVTNKWGADPVLTQNGQRLLQWNAHVIQQTNALTIADTYSFLHDRLKVSAGFKEVMLTRTATNQIPGAQYQTGFSDAEPLPRAAISFQINPRDQVYFNATTAFREAAAVTPSIDMFNTTTGKMTSQHTLGAIKPEFSIAEELGYRHYGKYFNLSLALFNYNFTNRQITSNSLVGGTTITSSISAGGQTTRGISGEISLPRWHHFAPYLSGQFLHATIDSNLPVSGTYLPTKGKTAVLSPKFSGSIGLSYDDGAVFGNFSFNYIGSEYSTFMNDQKIPSYETANLGLGYRFRDIAFLKRPQIQLNLINMGNEKYLSGAWGLTSNAKATTAMNGTTQIAGASPTYITGGRFSGMVSVSTGF</sequence>
<evidence type="ECO:0000259" key="6">
    <source>
        <dbReference type="Pfam" id="PF00593"/>
    </source>
</evidence>
<dbReference type="EMBL" id="POTC01000014">
    <property type="protein sequence ID" value="POF62915.1"/>
    <property type="molecule type" value="Genomic_DNA"/>
</dbReference>
<proteinExistence type="inferred from homology"/>
<dbReference type="Gene3D" id="2.170.130.10">
    <property type="entry name" value="TonB-dependent receptor, plug domain"/>
    <property type="match status" value="1"/>
</dbReference>
<accession>A0A2S3W207</accession>
<evidence type="ECO:0000256" key="4">
    <source>
        <dbReference type="RuleBase" id="RU003357"/>
    </source>
</evidence>
<protein>
    <recommendedName>
        <fullName evidence="10">TonB-dependent receptor</fullName>
    </recommendedName>
</protein>
<dbReference type="InterPro" id="IPR012910">
    <property type="entry name" value="Plug_dom"/>
</dbReference>
<dbReference type="AlphaFoldDB" id="A0A2S3W207"/>
<comment type="subcellular location">
    <subcellularLocation>
        <location evidence="1 4">Cell outer membrane</location>
    </subcellularLocation>
</comment>
<feature type="domain" description="TonB-dependent receptor-like beta-barrel" evidence="6">
    <location>
        <begin position="314"/>
        <end position="763"/>
    </location>
</feature>
<keyword evidence="3" id="KW-0998">Cell outer membrane</keyword>